<proteinExistence type="predicted"/>
<gene>
    <name evidence="1" type="ORF">ICC18_06630</name>
</gene>
<dbReference type="AlphaFoldDB" id="A0A926QIX0"/>
<dbReference type="RefSeq" id="WP_188173570.1">
    <property type="nucleotide sequence ID" value="NZ_JACVVD010000002.1"/>
</dbReference>
<keyword evidence="2" id="KW-1185">Reference proteome</keyword>
<protein>
    <submittedName>
        <fullName evidence="1">Glycosyltransferase</fullName>
    </submittedName>
</protein>
<dbReference type="SUPFAM" id="SSF53756">
    <property type="entry name" value="UDP-Glycosyltransferase/glycogen phosphorylase"/>
    <property type="match status" value="1"/>
</dbReference>
<name>A0A926QIX0_9BACL</name>
<evidence type="ECO:0000313" key="1">
    <source>
        <dbReference type="EMBL" id="MBD0379782.1"/>
    </source>
</evidence>
<sequence length="364" mass="42115">MEKETLLIADCLQLVDVNGQPSGHYWKTATQYAETLKEHFNVQVTASANYTDILNGYPLLPLKHTILDHQTGAVNKIKRLYKLFANMFRILNSKSSKVIIQAVDIFALCLCLLFYFGGKEIYLIRYDNLSHKSELKRFVYRLISRKIKGVISGLEDSMSSYQREGIVIPDYLFFDTAGQSVHKEKYDFVTVGIIRDDKNIEDIVDSFINTPYRVCIAGRFVDNNRYEAIKPRLTDNIEVINSYISEEQYNELLESSKFVILPYKSSYNSTSSGVVFDSLYKYKPVITSNVACMQFIRSENLGFVYQHSVREYLQFMESRSMEGLLGDYKVHITSYIARLDHESKNKLIYFIKGQPDYKPVRHAI</sequence>
<accession>A0A926QIX0</accession>
<organism evidence="1 2">
    <name type="scientific">Paenibacillus sedimenti</name>
    <dbReference type="NCBI Taxonomy" id="2770274"/>
    <lineage>
        <taxon>Bacteria</taxon>
        <taxon>Bacillati</taxon>
        <taxon>Bacillota</taxon>
        <taxon>Bacilli</taxon>
        <taxon>Bacillales</taxon>
        <taxon>Paenibacillaceae</taxon>
        <taxon>Paenibacillus</taxon>
    </lineage>
</organism>
<dbReference type="Gene3D" id="3.40.50.2000">
    <property type="entry name" value="Glycogen Phosphorylase B"/>
    <property type="match status" value="1"/>
</dbReference>
<evidence type="ECO:0000313" key="2">
    <source>
        <dbReference type="Proteomes" id="UP000650466"/>
    </source>
</evidence>
<reference evidence="1" key="1">
    <citation type="submission" date="2020-09" db="EMBL/GenBank/DDBJ databases">
        <title>Draft Genome Sequence of Paenibacillus sp. WST5.</title>
        <authorList>
            <person name="Bao Z."/>
        </authorList>
    </citation>
    <scope>NUCLEOTIDE SEQUENCE</scope>
    <source>
        <strain evidence="1">WST5</strain>
    </source>
</reference>
<dbReference type="Proteomes" id="UP000650466">
    <property type="component" value="Unassembled WGS sequence"/>
</dbReference>
<dbReference type="EMBL" id="JACVVD010000002">
    <property type="protein sequence ID" value="MBD0379782.1"/>
    <property type="molecule type" value="Genomic_DNA"/>
</dbReference>
<comment type="caution">
    <text evidence="1">The sequence shown here is derived from an EMBL/GenBank/DDBJ whole genome shotgun (WGS) entry which is preliminary data.</text>
</comment>